<organism evidence="1 2">
    <name type="scientific">Solemya pervernicosa gill symbiont</name>
    <dbReference type="NCBI Taxonomy" id="642797"/>
    <lineage>
        <taxon>Bacteria</taxon>
        <taxon>Pseudomonadati</taxon>
        <taxon>Pseudomonadota</taxon>
        <taxon>Gammaproteobacteria</taxon>
        <taxon>sulfur-oxidizing symbionts</taxon>
    </lineage>
</organism>
<dbReference type="EMBL" id="MPRL01000007">
    <property type="protein sequence ID" value="OOZ41674.1"/>
    <property type="molecule type" value="Genomic_DNA"/>
</dbReference>
<name>A0A1T2L9F9_9GAMM</name>
<evidence type="ECO:0000313" key="2">
    <source>
        <dbReference type="Proteomes" id="UP000191110"/>
    </source>
</evidence>
<comment type="caution">
    <text evidence="1">The sequence shown here is derived from an EMBL/GenBank/DDBJ whole genome shotgun (WGS) entry which is preliminary data.</text>
</comment>
<proteinExistence type="predicted"/>
<accession>A0A1T2L9F9</accession>
<dbReference type="OrthoDB" id="8890623at2"/>
<reference evidence="1 2" key="1">
    <citation type="submission" date="2016-11" db="EMBL/GenBank/DDBJ databases">
        <title>Mixed transmission modes and dynamic genome evolution in an obligate animal-bacterial symbiosis.</title>
        <authorList>
            <person name="Russell S.L."/>
            <person name="Corbett-Detig R.B."/>
            <person name="Cavanaugh C.M."/>
        </authorList>
    </citation>
    <scope>NUCLEOTIDE SEQUENCE [LARGE SCALE GENOMIC DNA]</scope>
    <source>
        <strain evidence="1">Sveles-Q1</strain>
    </source>
</reference>
<sequence>MSDRDLSTEMQTEVAKSAIRPFVLTEIEWDSGTQRLTDTYKDIVHNGNTYLANGLLLNIGDITEELELTNNSLKITLTAVQQDVLALLLSGDYHNRAVIIHRGLLDDGELLVVDPVSVFRGQIDDFRFEEDPRAGTATISLTVAGEWSDFERVAGRRTNDADTQSFFPGDRGFEFAGQTINDLKWGRV</sequence>
<dbReference type="AlphaFoldDB" id="A0A1T2L9F9"/>
<evidence type="ECO:0000313" key="1">
    <source>
        <dbReference type="EMBL" id="OOZ41674.1"/>
    </source>
</evidence>
<protein>
    <submittedName>
        <fullName evidence="1">Uncharacterized protein</fullName>
    </submittedName>
</protein>
<keyword evidence="2" id="KW-1185">Reference proteome</keyword>
<dbReference type="RefSeq" id="WP_078482618.1">
    <property type="nucleotide sequence ID" value="NZ_MPRL01000007.1"/>
</dbReference>
<gene>
    <name evidence="1" type="ORF">BOW53_03065</name>
</gene>
<dbReference type="Proteomes" id="UP000191110">
    <property type="component" value="Unassembled WGS sequence"/>
</dbReference>